<protein>
    <submittedName>
        <fullName evidence="1">Uncharacterized protein</fullName>
    </submittedName>
</protein>
<reference evidence="1 2" key="1">
    <citation type="journal article" date="2019" name="Int. J. Syst. Evol. Microbiol.">
        <title>The Global Catalogue of Microorganisms (GCM) 10K type strain sequencing project: providing services to taxonomists for standard genome sequencing and annotation.</title>
        <authorList>
            <consortium name="The Broad Institute Genomics Platform"/>
            <consortium name="The Broad Institute Genome Sequencing Center for Infectious Disease"/>
            <person name="Wu L."/>
            <person name="Ma J."/>
        </authorList>
    </citation>
    <scope>NUCLEOTIDE SEQUENCE [LARGE SCALE GENOMIC DNA]</scope>
    <source>
        <strain evidence="1 2">JCM 6305</strain>
    </source>
</reference>
<dbReference type="EMBL" id="BAAASZ010000026">
    <property type="protein sequence ID" value="GAA2449729.1"/>
    <property type="molecule type" value="Genomic_DNA"/>
</dbReference>
<comment type="caution">
    <text evidence="1">The sequence shown here is derived from an EMBL/GenBank/DDBJ whole genome shotgun (WGS) entry which is preliminary data.</text>
</comment>
<name>A0ABN3K8Y1_9ACTN</name>
<gene>
    <name evidence="1" type="ORF">GCM10010405_36500</name>
</gene>
<organism evidence="1 2">
    <name type="scientific">Streptomyces macrosporus</name>
    <dbReference type="NCBI Taxonomy" id="44032"/>
    <lineage>
        <taxon>Bacteria</taxon>
        <taxon>Bacillati</taxon>
        <taxon>Actinomycetota</taxon>
        <taxon>Actinomycetes</taxon>
        <taxon>Kitasatosporales</taxon>
        <taxon>Streptomycetaceae</taxon>
        <taxon>Streptomyces</taxon>
    </lineage>
</organism>
<sequence length="266" mass="29754">MNRILGALTVDVPGRAGEVLGGDMAGTDSRLVQTAVIGGRDSERAIILPTDADELARWRRHHPRYTYWCGVRLGGCGDELSDRLCRDRICHFAHHPHTSCHRTATGVNSADHLFIKEDLAAWAGWHRLKGRTTSYNLGTGPGDAVDFRVGETGQHVRFQFSRLPHALDRLGQMDAPADHRLDPCRRPPLVLPTVCGRSLGRLRLRLCGPLLAQPRQRRRSLRPRSTWTALLPRFPPPLYRPDTHPQVFGDHRARLAPGEPLGRLKS</sequence>
<evidence type="ECO:0000313" key="2">
    <source>
        <dbReference type="Proteomes" id="UP001501638"/>
    </source>
</evidence>
<dbReference type="Proteomes" id="UP001501638">
    <property type="component" value="Unassembled WGS sequence"/>
</dbReference>
<proteinExistence type="predicted"/>
<keyword evidence="2" id="KW-1185">Reference proteome</keyword>
<accession>A0ABN3K8Y1</accession>
<evidence type="ECO:0000313" key="1">
    <source>
        <dbReference type="EMBL" id="GAA2449729.1"/>
    </source>
</evidence>